<reference evidence="14" key="3">
    <citation type="submission" date="2025-09" db="UniProtKB">
        <authorList>
            <consortium name="Ensembl"/>
        </authorList>
    </citation>
    <scope>IDENTIFICATION</scope>
</reference>
<feature type="compositionally biased region" description="Basic and acidic residues" evidence="13">
    <location>
        <begin position="286"/>
        <end position="300"/>
    </location>
</feature>
<dbReference type="GO" id="GO:0003697">
    <property type="term" value="F:single-stranded DNA binding"/>
    <property type="evidence" value="ECO:0007669"/>
    <property type="project" value="InterPro"/>
</dbReference>
<evidence type="ECO:0000313" key="14">
    <source>
        <dbReference type="Ensembl" id="ENSLACP00000018258.1"/>
    </source>
</evidence>
<dbReference type="InterPro" id="IPR003738">
    <property type="entry name" value="SRAP"/>
</dbReference>
<dbReference type="EMBL" id="AFYH01040448">
    <property type="status" value="NOT_ANNOTATED_CDS"/>
    <property type="molecule type" value="Genomic_DNA"/>
</dbReference>
<dbReference type="PANTHER" id="PTHR13604">
    <property type="entry name" value="DC12-RELATED"/>
    <property type="match status" value="1"/>
</dbReference>
<dbReference type="AlphaFoldDB" id="H3B8N7"/>
<keyword evidence="8" id="KW-0456">Lyase</keyword>
<dbReference type="Proteomes" id="UP000008672">
    <property type="component" value="Unassembled WGS sequence"/>
</dbReference>
<evidence type="ECO:0000313" key="15">
    <source>
        <dbReference type="Proteomes" id="UP000008672"/>
    </source>
</evidence>
<dbReference type="CTD" id="56941"/>
<protein>
    <recommendedName>
        <fullName evidence="2 12">Abasic site processing protein HMCES</fullName>
        <shortName evidence="12">ES cell-specific 5hmC-binding protein</shortName>
        <ecNumber evidence="12">3.4.-.-</ecNumber>
    </recommendedName>
    <alternativeName>
        <fullName evidence="9 12">Embryonic stem cell-specific 5-hydroxymethylcytosine-binding protein</fullName>
    </alternativeName>
    <alternativeName>
        <fullName evidence="10 12">Peptidase HMCES</fullName>
    </alternativeName>
    <alternativeName>
        <fullName evidence="11 12">SRAP domain-containing protein 1</fullName>
    </alternativeName>
</protein>
<evidence type="ECO:0000256" key="1">
    <source>
        <dbReference type="ARBA" id="ARBA00008136"/>
    </source>
</evidence>
<proteinExistence type="inferred from homology"/>
<evidence type="ECO:0000256" key="9">
    <source>
        <dbReference type="ARBA" id="ARBA00030390"/>
    </source>
</evidence>
<keyword evidence="6" id="KW-0190">Covalent protein-DNA linkage</keyword>
<dbReference type="GeneID" id="102354500"/>
<keyword evidence="4" id="KW-0227">DNA damage</keyword>
<organism evidence="14 15">
    <name type="scientific">Latimeria chalumnae</name>
    <name type="common">Coelacanth</name>
    <dbReference type="NCBI Taxonomy" id="7897"/>
    <lineage>
        <taxon>Eukaryota</taxon>
        <taxon>Metazoa</taxon>
        <taxon>Chordata</taxon>
        <taxon>Craniata</taxon>
        <taxon>Vertebrata</taxon>
        <taxon>Euteleostomi</taxon>
        <taxon>Coelacanthiformes</taxon>
        <taxon>Coelacanthidae</taxon>
        <taxon>Latimeria</taxon>
    </lineage>
</organism>
<reference evidence="14" key="2">
    <citation type="submission" date="2025-08" db="UniProtKB">
        <authorList>
            <consortium name="Ensembl"/>
        </authorList>
    </citation>
    <scope>IDENTIFICATION</scope>
</reference>
<dbReference type="GO" id="GO:0016829">
    <property type="term" value="F:lyase activity"/>
    <property type="evidence" value="ECO:0007669"/>
    <property type="project" value="UniProtKB-KW"/>
</dbReference>
<feature type="region of interest" description="Disordered" evidence="13">
    <location>
        <begin position="286"/>
        <end position="338"/>
    </location>
</feature>
<dbReference type="SUPFAM" id="SSF143081">
    <property type="entry name" value="BB1717-like"/>
    <property type="match status" value="1"/>
</dbReference>
<keyword evidence="3 12" id="KW-0645">Protease</keyword>
<dbReference type="STRING" id="7897.ENSLACP00000018258"/>
<dbReference type="InterPro" id="IPR036590">
    <property type="entry name" value="SRAP-like"/>
</dbReference>
<feature type="region of interest" description="Disordered" evidence="13">
    <location>
        <begin position="21"/>
        <end position="54"/>
    </location>
</feature>
<evidence type="ECO:0000256" key="6">
    <source>
        <dbReference type="ARBA" id="ARBA00023124"/>
    </source>
</evidence>
<dbReference type="GO" id="GO:0008233">
    <property type="term" value="F:peptidase activity"/>
    <property type="evidence" value="ECO:0007669"/>
    <property type="project" value="UniProtKB-KW"/>
</dbReference>
<evidence type="ECO:0000256" key="5">
    <source>
        <dbReference type="ARBA" id="ARBA00022801"/>
    </source>
</evidence>
<dbReference type="HOGENOM" id="CLU_035990_1_0_1"/>
<dbReference type="GeneTree" id="ENSGT00390000018439"/>
<comment type="function">
    <text evidence="12">Sensor of abasic sites in single-stranded DNA (ssDNA) required to preserve genome integrity by promoting error-free repair of abasic sites. Acts as an enzyme that recognizes and binds abasic sites in ssDNA at replication forks and chemically modifies the lesion by forming a covalent cross-link with DNA: forms a stable thiazolidine linkage between a ring-opened abasic site and the alpha-amino and sulfhydryl substituents of its N-terminal catalytic cysteine residue. The HMCES DNA-protein cross-link is then either reversed or degraded. HMCES is able to catalyze the reversal of its thiazolidine cross-link and cycle between a cross-link and a non-cross-linked state depending on DNA context: mediates self-reversal of the thiazolidine cross-link in double stranded DNA, allowing APEX1 to initiate downstream repair of abasic sites. The HMCES DNA-protein cross-link can also be degraded by the SPRTN metalloprotease following unfolding by the BRIP1/FANCJ helicase. Acts as a protease: mediates autocatalytic processing of its N-terminal methionine in order to expose the catalytic cysteine.</text>
</comment>
<dbReference type="OrthoDB" id="2111841at2759"/>
<name>H3B8N7_LATCH</name>
<evidence type="ECO:0000256" key="12">
    <source>
        <dbReference type="RuleBase" id="RU364100"/>
    </source>
</evidence>
<evidence type="ECO:0000256" key="11">
    <source>
        <dbReference type="ARBA" id="ARBA00031130"/>
    </source>
</evidence>
<dbReference type="PANTHER" id="PTHR13604:SF0">
    <property type="entry name" value="ABASIC SITE PROCESSING PROTEIN HMCES"/>
    <property type="match status" value="1"/>
</dbReference>
<dbReference type="OMA" id="SYNKGPQ"/>
<keyword evidence="5 12" id="KW-0378">Hydrolase</keyword>
<dbReference type="KEGG" id="lcm:102354500"/>
<keyword evidence="7" id="KW-0238">DNA-binding</keyword>
<accession>H3B8N7</accession>
<dbReference type="InParanoid" id="H3B8N7"/>
<evidence type="ECO:0000256" key="4">
    <source>
        <dbReference type="ARBA" id="ARBA00022763"/>
    </source>
</evidence>
<dbReference type="eggNOG" id="KOG2618">
    <property type="taxonomic scope" value="Eukaryota"/>
</dbReference>
<dbReference type="Bgee" id="ENSLACG00000016083">
    <property type="expression patterns" value="Expressed in chordate pharynx and 6 other cell types or tissues"/>
</dbReference>
<evidence type="ECO:0000256" key="10">
    <source>
        <dbReference type="ARBA" id="ARBA00030898"/>
    </source>
</evidence>
<keyword evidence="15" id="KW-1185">Reference proteome</keyword>
<dbReference type="GO" id="GO:0006508">
    <property type="term" value="P:proteolysis"/>
    <property type="evidence" value="ECO:0007669"/>
    <property type="project" value="UniProtKB-KW"/>
</dbReference>
<dbReference type="EC" id="3.4.-.-" evidence="12"/>
<evidence type="ECO:0000256" key="2">
    <source>
        <dbReference type="ARBA" id="ARBA00015888"/>
    </source>
</evidence>
<feature type="compositionally biased region" description="Polar residues" evidence="13">
    <location>
        <begin position="44"/>
        <end position="54"/>
    </location>
</feature>
<dbReference type="Gene3D" id="3.90.1680.10">
    <property type="entry name" value="SOS response associated peptidase-like"/>
    <property type="match status" value="1"/>
</dbReference>
<evidence type="ECO:0000256" key="13">
    <source>
        <dbReference type="SAM" id="MobiDB-lite"/>
    </source>
</evidence>
<evidence type="ECO:0000256" key="8">
    <source>
        <dbReference type="ARBA" id="ARBA00023239"/>
    </source>
</evidence>
<dbReference type="FunCoup" id="H3B8N7">
    <property type="interactions" value="480"/>
</dbReference>
<feature type="compositionally biased region" description="Basic and acidic residues" evidence="13">
    <location>
        <begin position="31"/>
        <end position="41"/>
    </location>
</feature>
<evidence type="ECO:0000256" key="7">
    <source>
        <dbReference type="ARBA" id="ARBA00023125"/>
    </source>
</evidence>
<reference evidence="15" key="1">
    <citation type="submission" date="2011-08" db="EMBL/GenBank/DDBJ databases">
        <title>The draft genome of Latimeria chalumnae.</title>
        <authorList>
            <person name="Di Palma F."/>
            <person name="Alfoldi J."/>
            <person name="Johnson J."/>
            <person name="Berlin A."/>
            <person name="Gnerre S."/>
            <person name="Jaffe D."/>
            <person name="MacCallum I."/>
            <person name="Young S."/>
            <person name="Walker B.J."/>
            <person name="Lander E."/>
            <person name="Lindblad-Toh K."/>
        </authorList>
    </citation>
    <scope>NUCLEOTIDE SEQUENCE [LARGE SCALE GENOMIC DNA]</scope>
    <source>
        <strain evidence="15">Wild caught</strain>
    </source>
</reference>
<dbReference type="Pfam" id="PF02586">
    <property type="entry name" value="SRAP"/>
    <property type="match status" value="1"/>
</dbReference>
<gene>
    <name evidence="14" type="primary">HMCES</name>
</gene>
<dbReference type="EMBL" id="AFYH01040450">
    <property type="status" value="NOT_ANNOTATED_CDS"/>
    <property type="molecule type" value="Genomic_DNA"/>
</dbReference>
<comment type="similarity">
    <text evidence="1 12">Belongs to the SOS response-associated peptidase family.</text>
</comment>
<dbReference type="GO" id="GO:0106300">
    <property type="term" value="P:protein-DNA covalent cross-linking repair"/>
    <property type="evidence" value="ECO:0007669"/>
    <property type="project" value="InterPro"/>
</dbReference>
<sequence>MCGRTACTLAPDEVRRACTYRDKQGKRRKPEWRDGDQDKYKPSYNKSPQSNSPVLVSRKHFQKDADSSERLLATMRWGLVPSWFRENDPAKMQYSTNNCRSDGIMKKKSYKDPLLKGQRCVILADGFYEWQRQKAEKQPYFIYFPQTKEEQSKSEETAEEEWKGWRLLTMAGLFDCWQPPDGGEPLFSYTVITVDASKTMDSIHDRMPAILEGDEAIEKWLDFGKVPSQEAVKLIHPTEGVDLHPVSTIVNNSRNNTPECIKPIELGAKTQPELSASGLMMLKWLKTESPKKENSQDLKPKPASPSTREDSKRSKGSAGLMQMWLKQSEPPMKKPRTS</sequence>
<dbReference type="Ensembl" id="ENSLACT00000018390.1">
    <property type="protein sequence ID" value="ENSLACP00000018258.1"/>
    <property type="gene ID" value="ENSLACG00000016083.1"/>
</dbReference>
<dbReference type="EMBL" id="AFYH01040449">
    <property type="status" value="NOT_ANNOTATED_CDS"/>
    <property type="molecule type" value="Genomic_DNA"/>
</dbReference>
<evidence type="ECO:0000256" key="3">
    <source>
        <dbReference type="ARBA" id="ARBA00022670"/>
    </source>
</evidence>
<dbReference type="RefSeq" id="XP_005992610.1">
    <property type="nucleotide sequence ID" value="XM_005992548.3"/>
</dbReference>